<dbReference type="GO" id="GO:0005681">
    <property type="term" value="C:spliceosomal complex"/>
    <property type="evidence" value="ECO:0007669"/>
    <property type="project" value="UniProtKB-UniRule"/>
</dbReference>
<evidence type="ECO:0000256" key="1">
    <source>
        <dbReference type="ARBA" id="ARBA00004123"/>
    </source>
</evidence>
<evidence type="ECO:0000313" key="7">
    <source>
        <dbReference type="EMBL" id="KPM37708.1"/>
    </source>
</evidence>
<comment type="function">
    <text evidence="4">Involved in spliceosome maturation and the first step of pre-mRNA splicing.</text>
</comment>
<feature type="compositionally biased region" description="Basic and acidic residues" evidence="5">
    <location>
        <begin position="303"/>
        <end position="348"/>
    </location>
</feature>
<dbReference type="Pfam" id="PF12656">
    <property type="entry name" value="G-patch_2"/>
    <property type="match status" value="1"/>
</dbReference>
<keyword evidence="4" id="KW-0508">mRNA splicing</keyword>
<feature type="compositionally biased region" description="Basic and acidic residues" evidence="5">
    <location>
        <begin position="159"/>
        <end position="175"/>
    </location>
</feature>
<evidence type="ECO:0000256" key="4">
    <source>
        <dbReference type="RuleBase" id="RU369096"/>
    </source>
</evidence>
<comment type="subcellular location">
    <subcellularLocation>
        <location evidence="1 4">Nucleus</location>
    </subcellularLocation>
</comment>
<feature type="compositionally biased region" description="Polar residues" evidence="5">
    <location>
        <begin position="1"/>
        <end position="11"/>
    </location>
</feature>
<dbReference type="InterPro" id="IPR026822">
    <property type="entry name" value="Spp2/MOS2_G-patch"/>
</dbReference>
<sequence length="366" mass="41819">MIEKPNTTTTHHAAMTDRSKEPAPRIAIKFGAPSSSGNVKKSSRPNPPSTLGKRPRSNAWGAGSDSEPEDDGRGRHETITGFGADGAETERKAKDARTEKKEYVIARQANRDWKSDVKAQRKGKNLLPEEARAQQNNTTVETEPADQDKELKWGLTIKETAKEDQEKESKLESGKPGENATPKDGPDQDPPPRRTADEQAMDALLGNKPEDEKVIHPTEEDAFKRDVEQAGDASTLEDYEAMPVEEFGAALLRGMGWDGKARGAMVKEVKRRPNRLGLGAKELKEDEDLGAWNQGGKKNRRPRLNDYRREESKRKESRQNEDSYKRERERERERDRHGHNDRDRERHRGHDRHRDRHRDHDRDRRR</sequence>
<dbReference type="GO" id="GO:0000398">
    <property type="term" value="P:mRNA splicing, via spliceosome"/>
    <property type="evidence" value="ECO:0007669"/>
    <property type="project" value="UniProtKB-UniRule"/>
</dbReference>
<evidence type="ECO:0000259" key="6">
    <source>
        <dbReference type="Pfam" id="PF12656"/>
    </source>
</evidence>
<protein>
    <recommendedName>
        <fullName evidence="4">Pre-mRNA-splicing factor</fullName>
    </recommendedName>
</protein>
<keyword evidence="4" id="KW-0747">Spliceosome</keyword>
<keyword evidence="8" id="KW-1185">Reference proteome</keyword>
<feature type="compositionally biased region" description="Basic and acidic residues" evidence="5">
    <location>
        <begin position="184"/>
        <end position="197"/>
    </location>
</feature>
<evidence type="ECO:0000313" key="8">
    <source>
        <dbReference type="Proteomes" id="UP000050424"/>
    </source>
</evidence>
<evidence type="ECO:0000256" key="3">
    <source>
        <dbReference type="ARBA" id="ARBA00023242"/>
    </source>
</evidence>
<comment type="caution">
    <text evidence="7">The sequence shown here is derived from an EMBL/GenBank/DDBJ whole genome shotgun (WGS) entry which is preliminary data.</text>
</comment>
<accession>A0A0N8H615</accession>
<dbReference type="InterPro" id="IPR045166">
    <property type="entry name" value="Spp2-like"/>
</dbReference>
<evidence type="ECO:0000256" key="2">
    <source>
        <dbReference type="ARBA" id="ARBA00008576"/>
    </source>
</evidence>
<keyword evidence="3 4" id="KW-0539">Nucleus</keyword>
<keyword evidence="4" id="KW-0507">mRNA processing</keyword>
<feature type="compositionally biased region" description="Basic and acidic residues" evidence="5">
    <location>
        <begin position="14"/>
        <end position="23"/>
    </location>
</feature>
<dbReference type="PANTHER" id="PTHR15818:SF2">
    <property type="entry name" value="G-PATCH DOMAIN AND KOW MOTIFS-CONTAINING PROTEIN"/>
    <property type="match status" value="1"/>
</dbReference>
<feature type="compositionally biased region" description="Basic and acidic residues" evidence="5">
    <location>
        <begin position="208"/>
        <end position="228"/>
    </location>
</feature>
<dbReference type="STRING" id="78410.A0A0N8H615"/>
<feature type="domain" description="Spp2/MOS2 G-patch" evidence="6">
    <location>
        <begin position="232"/>
        <end position="283"/>
    </location>
</feature>
<name>A0A0N8H615_9HYPO</name>
<evidence type="ECO:0000256" key="5">
    <source>
        <dbReference type="SAM" id="MobiDB-lite"/>
    </source>
</evidence>
<comment type="similarity">
    <text evidence="2 4">Belongs to the SPP2 family.</text>
</comment>
<gene>
    <name evidence="7" type="ORF">AK830_g8848</name>
</gene>
<feature type="region of interest" description="Disordered" evidence="5">
    <location>
        <begin position="1"/>
        <end position="238"/>
    </location>
</feature>
<dbReference type="PANTHER" id="PTHR15818">
    <property type="entry name" value="G PATCH AND KOW-CONTAINING"/>
    <property type="match status" value="1"/>
</dbReference>
<reference evidence="7 8" key="1">
    <citation type="submission" date="2015-09" db="EMBL/GenBank/DDBJ databases">
        <title>Draft genome of a European isolate of the apple canker pathogen Neonectria ditissima.</title>
        <authorList>
            <person name="Gomez-Cortecero A."/>
            <person name="Harrison R.J."/>
            <person name="Armitage A.D."/>
        </authorList>
    </citation>
    <scope>NUCLEOTIDE SEQUENCE [LARGE SCALE GENOMIC DNA]</scope>
    <source>
        <strain evidence="7 8">R09/05</strain>
    </source>
</reference>
<dbReference type="OrthoDB" id="5577072at2759"/>
<dbReference type="EMBL" id="LKCW01000156">
    <property type="protein sequence ID" value="KPM37708.1"/>
    <property type="molecule type" value="Genomic_DNA"/>
</dbReference>
<proteinExistence type="inferred from homology"/>
<dbReference type="Proteomes" id="UP000050424">
    <property type="component" value="Unassembled WGS sequence"/>
</dbReference>
<feature type="region of interest" description="Disordered" evidence="5">
    <location>
        <begin position="271"/>
        <end position="366"/>
    </location>
</feature>
<feature type="compositionally biased region" description="Basic and acidic residues" evidence="5">
    <location>
        <begin position="88"/>
        <end position="119"/>
    </location>
</feature>
<organism evidence="7 8">
    <name type="scientific">Neonectria ditissima</name>
    <dbReference type="NCBI Taxonomy" id="78410"/>
    <lineage>
        <taxon>Eukaryota</taxon>
        <taxon>Fungi</taxon>
        <taxon>Dikarya</taxon>
        <taxon>Ascomycota</taxon>
        <taxon>Pezizomycotina</taxon>
        <taxon>Sordariomycetes</taxon>
        <taxon>Hypocreomycetidae</taxon>
        <taxon>Hypocreales</taxon>
        <taxon>Nectriaceae</taxon>
        <taxon>Neonectria</taxon>
    </lineage>
</organism>
<dbReference type="AlphaFoldDB" id="A0A0N8H615"/>